<accession>A0A816ZD03</accession>
<dbReference type="AlphaFoldDB" id="A0A816ZD03"/>
<name>A0A816ZD03_9BILA</name>
<feature type="non-terminal residue" evidence="1">
    <location>
        <position position="1"/>
    </location>
</feature>
<organism evidence="1 2">
    <name type="scientific">Rotaria magnacalcarata</name>
    <dbReference type="NCBI Taxonomy" id="392030"/>
    <lineage>
        <taxon>Eukaryota</taxon>
        <taxon>Metazoa</taxon>
        <taxon>Spiralia</taxon>
        <taxon>Gnathifera</taxon>
        <taxon>Rotifera</taxon>
        <taxon>Eurotatoria</taxon>
        <taxon>Bdelloidea</taxon>
        <taxon>Philodinida</taxon>
        <taxon>Philodinidae</taxon>
        <taxon>Rotaria</taxon>
    </lineage>
</organism>
<proteinExistence type="predicted"/>
<evidence type="ECO:0000313" key="1">
    <source>
        <dbReference type="EMBL" id="CAF2207346.1"/>
    </source>
</evidence>
<dbReference type="EMBL" id="CAJNRF010016587">
    <property type="protein sequence ID" value="CAF2207346.1"/>
    <property type="molecule type" value="Genomic_DNA"/>
</dbReference>
<comment type="caution">
    <text evidence="1">The sequence shown here is derived from an EMBL/GenBank/DDBJ whole genome shotgun (WGS) entry which is preliminary data.</text>
</comment>
<reference evidence="1" key="1">
    <citation type="submission" date="2021-02" db="EMBL/GenBank/DDBJ databases">
        <authorList>
            <person name="Nowell W R."/>
        </authorList>
    </citation>
    <scope>NUCLEOTIDE SEQUENCE</scope>
</reference>
<evidence type="ECO:0000313" key="2">
    <source>
        <dbReference type="Proteomes" id="UP000663856"/>
    </source>
</evidence>
<gene>
    <name evidence="1" type="ORF">WKI299_LOCUS34820</name>
</gene>
<sequence>MTKPNVNQIFEIVHDETFLNFKTLKKTVALSLNNNALVEQALDISLTCVVHRLEKLKSTSSTNNDNNDIIKLPVAPSGNITYDEQFLIDDQLKMFFQNEMRAHYVASNESDESVV</sequence>
<protein>
    <submittedName>
        <fullName evidence="1">Uncharacterized protein</fullName>
    </submittedName>
</protein>
<dbReference type="Proteomes" id="UP000663856">
    <property type="component" value="Unassembled WGS sequence"/>
</dbReference>